<dbReference type="EMBL" id="CP081201">
    <property type="protein sequence ID" value="UXZ98349.1"/>
    <property type="molecule type" value="Genomic_DNA"/>
</dbReference>
<organism evidence="1 2">
    <name type="scientific">Pseudomonas phytophila</name>
    <dbReference type="NCBI Taxonomy" id="2867264"/>
    <lineage>
        <taxon>Bacteria</taxon>
        <taxon>Pseudomonadati</taxon>
        <taxon>Pseudomonadota</taxon>
        <taxon>Gammaproteobacteria</taxon>
        <taxon>Pseudomonadales</taxon>
        <taxon>Pseudomonadaceae</taxon>
        <taxon>Pseudomonas</taxon>
    </lineage>
</organism>
<keyword evidence="2" id="KW-1185">Reference proteome</keyword>
<dbReference type="InterPro" id="IPR052931">
    <property type="entry name" value="Prophage_regulatory_activator"/>
</dbReference>
<evidence type="ECO:0000313" key="1">
    <source>
        <dbReference type="EMBL" id="UXZ98349.1"/>
    </source>
</evidence>
<proteinExistence type="predicted"/>
<evidence type="ECO:0000313" key="2">
    <source>
        <dbReference type="Proteomes" id="UP001063228"/>
    </source>
</evidence>
<name>A0ABY6FL28_9PSED</name>
<dbReference type="Pfam" id="PF05930">
    <property type="entry name" value="Phage_AlpA"/>
    <property type="match status" value="1"/>
</dbReference>
<accession>A0ABY6FL28</accession>
<dbReference type="PANTHER" id="PTHR36154:SF1">
    <property type="entry name" value="DNA-BINDING TRANSCRIPTIONAL ACTIVATOR ALPA"/>
    <property type="match status" value="1"/>
</dbReference>
<dbReference type="Gene3D" id="1.10.238.160">
    <property type="match status" value="1"/>
</dbReference>
<dbReference type="RefSeq" id="WP_263271431.1">
    <property type="nucleotide sequence ID" value="NZ_CP081201.1"/>
</dbReference>
<dbReference type="Proteomes" id="UP001063228">
    <property type="component" value="Chromosome"/>
</dbReference>
<sequence>MNTARNHEQIEFIRLPAVNLVTGISTSKIYDMANKGTFPSQAKLGGRAVAWVKSEVLEWSKAQVSAARARKDSDKSPAASLSK</sequence>
<dbReference type="PANTHER" id="PTHR36154">
    <property type="entry name" value="DNA-BINDING TRANSCRIPTIONAL ACTIVATOR ALPA"/>
    <property type="match status" value="1"/>
</dbReference>
<reference evidence="1" key="1">
    <citation type="submission" date="2021-08" db="EMBL/GenBank/DDBJ databases">
        <title>Complete genome sequence of Pseudomonas phytophila.</title>
        <authorList>
            <person name="Weir B.S."/>
            <person name="Templeton M.D."/>
            <person name="Arshed S."/>
            <person name="Andersen M.T."/>
            <person name="Jayaraman J."/>
        </authorList>
    </citation>
    <scope>NUCLEOTIDE SEQUENCE</scope>
    <source>
        <strain evidence="1">ICMP 23753</strain>
    </source>
</reference>
<gene>
    <name evidence="1" type="ORF">K3169_11030</name>
</gene>
<dbReference type="InterPro" id="IPR010260">
    <property type="entry name" value="AlpA"/>
</dbReference>
<protein>
    <submittedName>
        <fullName evidence="1">AlpA family phage regulatory protein</fullName>
    </submittedName>
</protein>